<dbReference type="SUPFAM" id="SSF51713">
    <property type="entry name" value="tRNA-guanine transglycosylase"/>
    <property type="match status" value="1"/>
</dbReference>
<dbReference type="STRING" id="307972.A0A2G8L9E3"/>
<organism evidence="7 8">
    <name type="scientific">Stichopus japonicus</name>
    <name type="common">Sea cucumber</name>
    <dbReference type="NCBI Taxonomy" id="307972"/>
    <lineage>
        <taxon>Eukaryota</taxon>
        <taxon>Metazoa</taxon>
        <taxon>Echinodermata</taxon>
        <taxon>Eleutherozoa</taxon>
        <taxon>Echinozoa</taxon>
        <taxon>Holothuroidea</taxon>
        <taxon>Aspidochirotacea</taxon>
        <taxon>Aspidochirotida</taxon>
        <taxon>Stichopodidae</taxon>
        <taxon>Apostichopus</taxon>
    </lineage>
</organism>
<evidence type="ECO:0000313" key="8">
    <source>
        <dbReference type="Proteomes" id="UP000230750"/>
    </source>
</evidence>
<evidence type="ECO:0000259" key="6">
    <source>
        <dbReference type="Pfam" id="PF01702"/>
    </source>
</evidence>
<dbReference type="NCBIfam" id="TIGR00449">
    <property type="entry name" value="tgt_general"/>
    <property type="match status" value="1"/>
</dbReference>
<keyword evidence="4 5" id="KW-0862">Zinc</keyword>
<keyword evidence="1 5" id="KW-0963">Cytoplasm</keyword>
<evidence type="ECO:0000256" key="2">
    <source>
        <dbReference type="ARBA" id="ARBA00022694"/>
    </source>
</evidence>
<comment type="similarity">
    <text evidence="5">Belongs to the queuine tRNA-ribosyltransferase family. QTRT2 subfamily.</text>
</comment>
<name>A0A2G8L9E3_STIJA</name>
<comment type="subcellular location">
    <subcellularLocation>
        <location evidence="5">Cytoplasm</location>
    </subcellularLocation>
</comment>
<dbReference type="PANTHER" id="PTHR46064">
    <property type="entry name" value="QUEUINE TRNA-RIBOSYLTRANSFERASE ACCESSORY SUBUNIT 2"/>
    <property type="match status" value="1"/>
</dbReference>
<feature type="domain" description="tRNA-guanine(15) transglycosylase-like" evidence="6">
    <location>
        <begin position="14"/>
        <end position="398"/>
    </location>
</feature>
<dbReference type="GO" id="GO:0008479">
    <property type="term" value="F:tRNA-guanosine(34) queuine transglycosylase activity"/>
    <property type="evidence" value="ECO:0007669"/>
    <property type="project" value="UniProtKB-UniRule"/>
</dbReference>
<dbReference type="Proteomes" id="UP000230750">
    <property type="component" value="Unassembled WGS sequence"/>
</dbReference>
<keyword evidence="3 5" id="KW-0479">Metal-binding</keyword>
<keyword evidence="2 5" id="KW-0819">tRNA processing</keyword>
<evidence type="ECO:0000256" key="1">
    <source>
        <dbReference type="ARBA" id="ARBA00022490"/>
    </source>
</evidence>
<accession>A0A2G8L9E3</accession>
<dbReference type="InterPro" id="IPR050852">
    <property type="entry name" value="Queuine_tRNA-ribosyltrfase"/>
</dbReference>
<comment type="caution">
    <text evidence="7">The sequence shown here is derived from an EMBL/GenBank/DDBJ whole genome shotgun (WGS) entry which is preliminary data.</text>
</comment>
<sequence>MMKFSVSKLSPEGGRLGVLSDIHQSTKQRDVEVLTPACLMYTRGGSVPHLTLDMVRCLPHQSGIVELTVSSFIEYRETMDGFKDGLAKFVGISNALTYLAVQDSCKSAPAGYNDKSTVSVWAPSGRFRLNSASFMSFQRAAKSNITEALCDGDTREGCSKKRIQKAVNKTLQFLDEILEENLNAETCQQTEIFGVIEGGDLLSERLRSTKETAKRPVAGFVLDSFGESFMKEETRWKLLEPIIKELPEDKPRMLPQIGEPLDVLLAIENGIDLFSAFYPYQITGTGCALVFSWSDENKKTLNYQTNRPDDINEGFYIDLNNKKFAEDFSPVLSDCECYCCQHHTKAYINHLLVTKELMAGVLLMSHNVHHYLSYFEAIRQAIKSDTFALMKKHIQEQHMRTDR</sequence>
<dbReference type="HAMAP" id="MF_03043">
    <property type="entry name" value="QTRT2"/>
    <property type="match status" value="1"/>
</dbReference>
<dbReference type="Gene3D" id="3.20.20.105">
    <property type="entry name" value="Queuine tRNA-ribosyltransferase-like"/>
    <property type="match status" value="1"/>
</dbReference>
<dbReference type="InterPro" id="IPR028592">
    <property type="entry name" value="QTRTD1"/>
</dbReference>
<dbReference type="PANTHER" id="PTHR46064:SF1">
    <property type="entry name" value="QUEUINE TRNA-RIBOSYLTRANSFERASE ACCESSORY SUBUNIT 2"/>
    <property type="match status" value="1"/>
</dbReference>
<feature type="binding site" evidence="5">
    <location>
        <position position="340"/>
    </location>
    <ligand>
        <name>Zn(2+)</name>
        <dbReference type="ChEBI" id="CHEBI:29105"/>
    </ligand>
</feature>
<evidence type="ECO:0000313" key="7">
    <source>
        <dbReference type="EMBL" id="PIK56876.1"/>
    </source>
</evidence>
<comment type="function">
    <text evidence="5">Non-catalytic subunit of the queuine tRNA-ribosyltransferase (TGT) that catalyzes the base-exchange of a guanine (G) residue with queuine (Q) at position 34 (anticodon wobble position) in tRNAs with GU(N) anticodons (tRNA-Asp, -Asn, -His and -Tyr), resulting in the hypermodified nucleoside queuosine (7-(((4,5-cis-dihydroxy-2-cyclopenten-1-yl)amino)methyl)-7-deazaguanosine).</text>
</comment>
<feature type="binding site" evidence="5">
    <location>
        <position position="366"/>
    </location>
    <ligand>
        <name>Zn(2+)</name>
        <dbReference type="ChEBI" id="CHEBI:29105"/>
    </ligand>
</feature>
<dbReference type="InterPro" id="IPR036511">
    <property type="entry name" value="TGT-like_sf"/>
</dbReference>
<protein>
    <recommendedName>
        <fullName evidence="5">Queuine tRNA-ribosyltransferase accessory subunit 2</fullName>
    </recommendedName>
    <alternativeName>
        <fullName evidence="5">Queuine tRNA-ribosyltransferase domain-containing protein 1</fullName>
    </alternativeName>
</protein>
<evidence type="ECO:0000256" key="3">
    <source>
        <dbReference type="ARBA" id="ARBA00022723"/>
    </source>
</evidence>
<comment type="subunit">
    <text evidence="5">Heterodimer of a catalytic subunit and an accessory subunit.</text>
</comment>
<keyword evidence="8" id="KW-1185">Reference proteome</keyword>
<dbReference type="GO" id="GO:0005737">
    <property type="term" value="C:cytoplasm"/>
    <property type="evidence" value="ECO:0007669"/>
    <property type="project" value="UniProtKB-SubCell"/>
</dbReference>
<keyword evidence="7" id="KW-0808">Transferase</keyword>
<evidence type="ECO:0000256" key="4">
    <source>
        <dbReference type="ARBA" id="ARBA00022833"/>
    </source>
</evidence>
<dbReference type="GO" id="GO:0046872">
    <property type="term" value="F:metal ion binding"/>
    <property type="evidence" value="ECO:0007669"/>
    <property type="project" value="UniProtKB-KW"/>
</dbReference>
<proteinExistence type="inferred from homology"/>
<dbReference type="InterPro" id="IPR002616">
    <property type="entry name" value="tRNA_ribo_trans-like"/>
</dbReference>
<dbReference type="GO" id="GO:0006400">
    <property type="term" value="P:tRNA modification"/>
    <property type="evidence" value="ECO:0007669"/>
    <property type="project" value="InterPro"/>
</dbReference>
<feature type="binding site" evidence="5">
    <location>
        <position position="337"/>
    </location>
    <ligand>
        <name>Zn(2+)</name>
        <dbReference type="ChEBI" id="CHEBI:29105"/>
    </ligand>
</feature>
<dbReference type="Pfam" id="PF01702">
    <property type="entry name" value="TGT"/>
    <property type="match status" value="1"/>
</dbReference>
<dbReference type="OrthoDB" id="27601at2759"/>
<dbReference type="AlphaFoldDB" id="A0A2G8L9E3"/>
<evidence type="ECO:0000256" key="5">
    <source>
        <dbReference type="HAMAP-Rule" id="MF_03043"/>
    </source>
</evidence>
<reference evidence="7 8" key="1">
    <citation type="journal article" date="2017" name="PLoS Biol.">
        <title>The sea cucumber genome provides insights into morphological evolution and visceral regeneration.</title>
        <authorList>
            <person name="Zhang X."/>
            <person name="Sun L."/>
            <person name="Yuan J."/>
            <person name="Sun Y."/>
            <person name="Gao Y."/>
            <person name="Zhang L."/>
            <person name="Li S."/>
            <person name="Dai H."/>
            <person name="Hamel J.F."/>
            <person name="Liu C."/>
            <person name="Yu Y."/>
            <person name="Liu S."/>
            <person name="Lin W."/>
            <person name="Guo K."/>
            <person name="Jin S."/>
            <person name="Xu P."/>
            <person name="Storey K.B."/>
            <person name="Huan P."/>
            <person name="Zhang T."/>
            <person name="Zhou Y."/>
            <person name="Zhang J."/>
            <person name="Lin C."/>
            <person name="Li X."/>
            <person name="Xing L."/>
            <person name="Huo D."/>
            <person name="Sun M."/>
            <person name="Wang L."/>
            <person name="Mercier A."/>
            <person name="Li F."/>
            <person name="Yang H."/>
            <person name="Xiang J."/>
        </authorList>
    </citation>
    <scope>NUCLEOTIDE SEQUENCE [LARGE SCALE GENOMIC DNA]</scope>
    <source>
        <strain evidence="7">Shaxun</strain>
        <tissue evidence="7">Muscle</tissue>
    </source>
</reference>
<gene>
    <name evidence="7" type="ORF">BSL78_06202</name>
</gene>
<comment type="cofactor">
    <cofactor evidence="5">
        <name>Zn(2+)</name>
        <dbReference type="ChEBI" id="CHEBI:29105"/>
    </cofactor>
    <text evidence="5">Binds 1 zinc ion per subunit.</text>
</comment>
<feature type="binding site" evidence="5">
    <location>
        <position position="335"/>
    </location>
    <ligand>
        <name>Zn(2+)</name>
        <dbReference type="ChEBI" id="CHEBI:29105"/>
    </ligand>
</feature>
<dbReference type="EMBL" id="MRZV01000161">
    <property type="protein sequence ID" value="PIK56876.1"/>
    <property type="molecule type" value="Genomic_DNA"/>
</dbReference>